<comment type="caution">
    <text evidence="1">The sequence shown here is derived from an EMBL/GenBank/DDBJ whole genome shotgun (WGS) entry which is preliminary data.</text>
</comment>
<reference evidence="1 2" key="1">
    <citation type="submission" date="2016-08" db="EMBL/GenBank/DDBJ databases">
        <authorList>
            <person name="Seilhamer J.J."/>
        </authorList>
    </citation>
    <scope>NUCLEOTIDE SEQUENCE [LARGE SCALE GENOMIC DNA]</scope>
    <source>
        <strain evidence="1 2">CFBP4644</strain>
    </source>
</reference>
<dbReference type="EMBL" id="MDEH01000006">
    <property type="protein sequence ID" value="PPU72230.1"/>
    <property type="molecule type" value="Genomic_DNA"/>
</dbReference>
<accession>A0A2S7DEK1</accession>
<protein>
    <submittedName>
        <fullName evidence="1">Uncharacterized protein</fullName>
    </submittedName>
</protein>
<evidence type="ECO:0000313" key="1">
    <source>
        <dbReference type="EMBL" id="PPU72230.1"/>
    </source>
</evidence>
<organism evidence="1 2">
    <name type="scientific">Xanthomonas melonis</name>
    <dbReference type="NCBI Taxonomy" id="56456"/>
    <lineage>
        <taxon>Bacteria</taxon>
        <taxon>Pseudomonadati</taxon>
        <taxon>Pseudomonadota</taxon>
        <taxon>Gammaproteobacteria</taxon>
        <taxon>Lysobacterales</taxon>
        <taxon>Lysobacteraceae</taxon>
        <taxon>Xanthomonas</taxon>
    </lineage>
</organism>
<dbReference type="AlphaFoldDB" id="A0A2S7DEK1"/>
<proteinExistence type="predicted"/>
<dbReference type="Proteomes" id="UP000239865">
    <property type="component" value="Unassembled WGS sequence"/>
</dbReference>
<sequence length="87" mass="9572">MVAACPHLQALYAQALQAGCTVREVSCNWSRANRVLDFAQPLPAALREQAPHDARVVYYHAPAAPHWPGDEGFCCEQCRVVLAFPLP</sequence>
<dbReference type="OrthoDB" id="6008786at2"/>
<name>A0A2S7DEK1_9XANT</name>
<gene>
    <name evidence="1" type="ORF">XmelCFBP4644_12155</name>
</gene>
<evidence type="ECO:0000313" key="2">
    <source>
        <dbReference type="Proteomes" id="UP000239865"/>
    </source>
</evidence>